<feature type="transmembrane region" description="Helical" evidence="5">
    <location>
        <begin position="324"/>
        <end position="343"/>
    </location>
</feature>
<feature type="transmembrane region" description="Helical" evidence="5">
    <location>
        <begin position="290"/>
        <end position="312"/>
    </location>
</feature>
<dbReference type="InterPro" id="IPR020846">
    <property type="entry name" value="MFS_dom"/>
</dbReference>
<evidence type="ECO:0000256" key="5">
    <source>
        <dbReference type="SAM" id="Phobius"/>
    </source>
</evidence>
<keyword evidence="3 5" id="KW-1133">Transmembrane helix</keyword>
<evidence type="ECO:0000313" key="8">
    <source>
        <dbReference type="Proteomes" id="UP000267096"/>
    </source>
</evidence>
<proteinExistence type="predicted"/>
<sequence length="407" mass="45323">MSMEFKDTCVRSLANGINAVNATVWIIECAPAKHRGRMAALQEVFMATGSLLCQTVGVPFSNDHYWPYIFMPPVLIAIFTTVLFCFTWESPQYIVTTEHDLEKFVPYIVSDHCRVDYLKARNALAFYHGQECSSAAIDAELKLCEESSVIKKGTTGNKNHKKSDDDEMRVECEHDGITVMFNIFKATDPLSRVIRYGAWIGVMVKVAYVFTGARCLRAYSTFVLHYLGHWTLSAALYGSFAIGLLRVPFTLIPVLLVDNVGRRPLIVISMVISLITQIAIMFFIEMGDNGKIGVLLSLCTLLMVNACGLGSVSRFYSAELVPRYLLLNSVAILTIFEGIMKIAVEFTFYPIANIIGGPSMLLFAVPTTLFVVFVWYLCPETCGRHVAEILNEIAITQGLKVNLKLSV</sequence>
<dbReference type="PROSITE" id="PS50850">
    <property type="entry name" value="MFS"/>
    <property type="match status" value="1"/>
</dbReference>
<evidence type="ECO:0000256" key="2">
    <source>
        <dbReference type="ARBA" id="ARBA00022692"/>
    </source>
</evidence>
<feature type="domain" description="Major facilitator superfamily (MFS) profile" evidence="6">
    <location>
        <begin position="1"/>
        <end position="382"/>
    </location>
</feature>
<keyword evidence="2 5" id="KW-0812">Transmembrane</keyword>
<dbReference type="EMBL" id="UYRR01031046">
    <property type="protein sequence ID" value="VDK44506.1"/>
    <property type="molecule type" value="Genomic_DNA"/>
</dbReference>
<feature type="transmembrane region" description="Helical" evidence="5">
    <location>
        <begin position="355"/>
        <end position="378"/>
    </location>
</feature>
<organism evidence="9">
    <name type="scientific">Anisakis simplex</name>
    <name type="common">Herring worm</name>
    <dbReference type="NCBI Taxonomy" id="6269"/>
    <lineage>
        <taxon>Eukaryota</taxon>
        <taxon>Metazoa</taxon>
        <taxon>Ecdysozoa</taxon>
        <taxon>Nematoda</taxon>
        <taxon>Chromadorea</taxon>
        <taxon>Rhabditida</taxon>
        <taxon>Spirurina</taxon>
        <taxon>Ascaridomorpha</taxon>
        <taxon>Ascaridoidea</taxon>
        <taxon>Anisakidae</taxon>
        <taxon>Anisakis</taxon>
        <taxon>Anisakis simplex complex</taxon>
    </lineage>
</organism>
<dbReference type="WBParaSite" id="ASIM_0001170201-mRNA-1">
    <property type="protein sequence ID" value="ASIM_0001170201-mRNA-1"/>
    <property type="gene ID" value="ASIM_0001170201"/>
</dbReference>
<dbReference type="PANTHER" id="PTHR23503:SF39">
    <property type="entry name" value="MAJOR FACILITATOR SUPERFAMILY (MFS) PROFILE DOMAIN-CONTAINING PROTEIN"/>
    <property type="match status" value="1"/>
</dbReference>
<evidence type="ECO:0000313" key="9">
    <source>
        <dbReference type="WBParaSite" id="ASIM_0001170201-mRNA-1"/>
    </source>
</evidence>
<dbReference type="InterPro" id="IPR005828">
    <property type="entry name" value="MFS_sugar_transport-like"/>
</dbReference>
<reference evidence="9" key="1">
    <citation type="submission" date="2017-02" db="UniProtKB">
        <authorList>
            <consortium name="WormBaseParasite"/>
        </authorList>
    </citation>
    <scope>IDENTIFICATION</scope>
</reference>
<keyword evidence="8" id="KW-1185">Reference proteome</keyword>
<evidence type="ECO:0000256" key="1">
    <source>
        <dbReference type="ARBA" id="ARBA00004141"/>
    </source>
</evidence>
<keyword evidence="4 5" id="KW-0472">Membrane</keyword>
<gene>
    <name evidence="7" type="ORF">ASIM_LOCUS11168</name>
</gene>
<feature type="transmembrane region" description="Helical" evidence="5">
    <location>
        <begin position="264"/>
        <end position="284"/>
    </location>
</feature>
<feature type="transmembrane region" description="Helical" evidence="5">
    <location>
        <begin position="193"/>
        <end position="210"/>
    </location>
</feature>
<dbReference type="GO" id="GO:0015149">
    <property type="term" value="F:hexose transmembrane transporter activity"/>
    <property type="evidence" value="ECO:0007669"/>
    <property type="project" value="TreeGrafter"/>
</dbReference>
<dbReference type="InterPro" id="IPR045263">
    <property type="entry name" value="GLUT"/>
</dbReference>
<evidence type="ECO:0000256" key="4">
    <source>
        <dbReference type="ARBA" id="ARBA00023136"/>
    </source>
</evidence>
<accession>A0A0M3JU63</accession>
<dbReference type="PANTHER" id="PTHR23503">
    <property type="entry name" value="SOLUTE CARRIER FAMILY 2"/>
    <property type="match status" value="1"/>
</dbReference>
<evidence type="ECO:0000259" key="6">
    <source>
        <dbReference type="PROSITE" id="PS50850"/>
    </source>
</evidence>
<reference evidence="7 8" key="2">
    <citation type="submission" date="2018-11" db="EMBL/GenBank/DDBJ databases">
        <authorList>
            <consortium name="Pathogen Informatics"/>
        </authorList>
    </citation>
    <scope>NUCLEOTIDE SEQUENCE [LARGE SCALE GENOMIC DNA]</scope>
</reference>
<feature type="transmembrane region" description="Helical" evidence="5">
    <location>
        <begin position="230"/>
        <end position="257"/>
    </location>
</feature>
<dbReference type="Gene3D" id="1.20.1250.20">
    <property type="entry name" value="MFS general substrate transporter like domains"/>
    <property type="match status" value="1"/>
</dbReference>
<dbReference type="AlphaFoldDB" id="A0A0M3JU63"/>
<feature type="transmembrane region" description="Helical" evidence="5">
    <location>
        <begin position="65"/>
        <end position="86"/>
    </location>
</feature>
<dbReference type="Pfam" id="PF00083">
    <property type="entry name" value="Sugar_tr"/>
    <property type="match status" value="2"/>
</dbReference>
<name>A0A0M3JU63_ANISI</name>
<dbReference type="Proteomes" id="UP000267096">
    <property type="component" value="Unassembled WGS sequence"/>
</dbReference>
<comment type="subcellular location">
    <subcellularLocation>
        <location evidence="1">Membrane</location>
        <topology evidence="1">Multi-pass membrane protein</topology>
    </subcellularLocation>
</comment>
<dbReference type="OrthoDB" id="8120565at2759"/>
<evidence type="ECO:0000313" key="7">
    <source>
        <dbReference type="EMBL" id="VDK44506.1"/>
    </source>
</evidence>
<protein>
    <submittedName>
        <fullName evidence="9">MFS domain-containing protein</fullName>
    </submittedName>
</protein>
<dbReference type="SUPFAM" id="SSF103473">
    <property type="entry name" value="MFS general substrate transporter"/>
    <property type="match status" value="1"/>
</dbReference>
<dbReference type="InterPro" id="IPR036259">
    <property type="entry name" value="MFS_trans_sf"/>
</dbReference>
<dbReference type="GO" id="GO:0016020">
    <property type="term" value="C:membrane"/>
    <property type="evidence" value="ECO:0007669"/>
    <property type="project" value="UniProtKB-SubCell"/>
</dbReference>
<evidence type="ECO:0000256" key="3">
    <source>
        <dbReference type="ARBA" id="ARBA00022989"/>
    </source>
</evidence>